<keyword evidence="2" id="KW-1185">Reference proteome</keyword>
<gene>
    <name evidence="1" type="ORF">LOK49_LG01G02426</name>
</gene>
<organism evidence="1 2">
    <name type="scientific">Camellia lanceoleosa</name>
    <dbReference type="NCBI Taxonomy" id="1840588"/>
    <lineage>
        <taxon>Eukaryota</taxon>
        <taxon>Viridiplantae</taxon>
        <taxon>Streptophyta</taxon>
        <taxon>Embryophyta</taxon>
        <taxon>Tracheophyta</taxon>
        <taxon>Spermatophyta</taxon>
        <taxon>Magnoliopsida</taxon>
        <taxon>eudicotyledons</taxon>
        <taxon>Gunneridae</taxon>
        <taxon>Pentapetalae</taxon>
        <taxon>asterids</taxon>
        <taxon>Ericales</taxon>
        <taxon>Theaceae</taxon>
        <taxon>Camellia</taxon>
    </lineage>
</organism>
<sequence length="170" mass="18709">MFDFGDDLIIGSQRIPWLLWIQLLVMLLLIILLYYFTIIALGLDPSPTSASAPLSSALLVSNSGSSTLRPPPSAAAASSSRLHNSKLQVGESHGIKGDTETSTSKRRVRREEIQEKEGSSSAKDTTHAPVLEHYYHPCHYLGLAKQAFLKCLGLDPPSKDSSNKRHRKEQ</sequence>
<protein>
    <submittedName>
        <fullName evidence="1">Uncharacterized protein</fullName>
    </submittedName>
</protein>
<proteinExistence type="predicted"/>
<name>A0ACC0IWW8_9ERIC</name>
<dbReference type="EMBL" id="CM045758">
    <property type="protein sequence ID" value="KAI8030389.1"/>
    <property type="molecule type" value="Genomic_DNA"/>
</dbReference>
<evidence type="ECO:0000313" key="1">
    <source>
        <dbReference type="EMBL" id="KAI8030389.1"/>
    </source>
</evidence>
<dbReference type="Proteomes" id="UP001060215">
    <property type="component" value="Chromosome 1"/>
</dbReference>
<accession>A0ACC0IWW8</accession>
<comment type="caution">
    <text evidence="1">The sequence shown here is derived from an EMBL/GenBank/DDBJ whole genome shotgun (WGS) entry which is preliminary data.</text>
</comment>
<reference evidence="1 2" key="1">
    <citation type="journal article" date="2022" name="Plant J.">
        <title>Chromosome-level genome of Camellia lanceoleosa provides a valuable resource for understanding genome evolution and self-incompatibility.</title>
        <authorList>
            <person name="Gong W."/>
            <person name="Xiao S."/>
            <person name="Wang L."/>
            <person name="Liao Z."/>
            <person name="Chang Y."/>
            <person name="Mo W."/>
            <person name="Hu G."/>
            <person name="Li W."/>
            <person name="Zhao G."/>
            <person name="Zhu H."/>
            <person name="Hu X."/>
            <person name="Ji K."/>
            <person name="Xiang X."/>
            <person name="Song Q."/>
            <person name="Yuan D."/>
            <person name="Jin S."/>
            <person name="Zhang L."/>
        </authorList>
    </citation>
    <scope>NUCLEOTIDE SEQUENCE [LARGE SCALE GENOMIC DNA]</scope>
    <source>
        <strain evidence="1">SQ_2022a</strain>
    </source>
</reference>
<evidence type="ECO:0000313" key="2">
    <source>
        <dbReference type="Proteomes" id="UP001060215"/>
    </source>
</evidence>